<sequence length="167" mass="18711">MFDLAFLGYPFGAWLLLSISSRGKECSMPTRQRVIATTDLPTFSSIFHQLPIICPWHEPPSLFAAGRQPLGCYELSGRRSADSTAGRSHAFTPVIPARDGEMPLKDRIFFSHLRHSDCVCGRGWAWRLLGEKACIRKSDYQSRCVLLLINIYFCNAKAIPVVSNFGT</sequence>
<evidence type="ECO:0000313" key="2">
    <source>
        <dbReference type="Proteomes" id="UP000736672"/>
    </source>
</evidence>
<name>A0A9P9GY97_FUSSL</name>
<proteinExistence type="predicted"/>
<protein>
    <submittedName>
        <fullName evidence="1">Uncharacterized protein</fullName>
    </submittedName>
</protein>
<keyword evidence="2" id="KW-1185">Reference proteome</keyword>
<dbReference type="EMBL" id="JAGTJS010000016">
    <property type="protein sequence ID" value="KAH7246950.1"/>
    <property type="molecule type" value="Genomic_DNA"/>
</dbReference>
<dbReference type="Proteomes" id="UP000736672">
    <property type="component" value="Unassembled WGS sequence"/>
</dbReference>
<reference evidence="1" key="1">
    <citation type="journal article" date="2021" name="Nat. Commun.">
        <title>Genetic determinants of endophytism in the Arabidopsis root mycobiome.</title>
        <authorList>
            <person name="Mesny F."/>
            <person name="Miyauchi S."/>
            <person name="Thiergart T."/>
            <person name="Pickel B."/>
            <person name="Atanasova L."/>
            <person name="Karlsson M."/>
            <person name="Huettel B."/>
            <person name="Barry K.W."/>
            <person name="Haridas S."/>
            <person name="Chen C."/>
            <person name="Bauer D."/>
            <person name="Andreopoulos W."/>
            <person name="Pangilinan J."/>
            <person name="LaButti K."/>
            <person name="Riley R."/>
            <person name="Lipzen A."/>
            <person name="Clum A."/>
            <person name="Drula E."/>
            <person name="Henrissat B."/>
            <person name="Kohler A."/>
            <person name="Grigoriev I.V."/>
            <person name="Martin F.M."/>
            <person name="Hacquard S."/>
        </authorList>
    </citation>
    <scope>NUCLEOTIDE SEQUENCE</scope>
    <source>
        <strain evidence="1">FSSC 5 MPI-SDFR-AT-0091</strain>
    </source>
</reference>
<organism evidence="1 2">
    <name type="scientific">Fusarium solani</name>
    <name type="common">Filamentous fungus</name>
    <dbReference type="NCBI Taxonomy" id="169388"/>
    <lineage>
        <taxon>Eukaryota</taxon>
        <taxon>Fungi</taxon>
        <taxon>Dikarya</taxon>
        <taxon>Ascomycota</taxon>
        <taxon>Pezizomycotina</taxon>
        <taxon>Sordariomycetes</taxon>
        <taxon>Hypocreomycetidae</taxon>
        <taxon>Hypocreales</taxon>
        <taxon>Nectriaceae</taxon>
        <taxon>Fusarium</taxon>
        <taxon>Fusarium solani species complex</taxon>
    </lineage>
</organism>
<accession>A0A9P9GY97</accession>
<gene>
    <name evidence="1" type="ORF">B0J15DRAFT_78333</name>
</gene>
<comment type="caution">
    <text evidence="1">The sequence shown here is derived from an EMBL/GenBank/DDBJ whole genome shotgun (WGS) entry which is preliminary data.</text>
</comment>
<dbReference type="AlphaFoldDB" id="A0A9P9GY97"/>
<evidence type="ECO:0000313" key="1">
    <source>
        <dbReference type="EMBL" id="KAH7246950.1"/>
    </source>
</evidence>